<name>A0ABR7RBD0_9PROT</name>
<organism evidence="1 2">
    <name type="scientific">Pseudoroseomonas ludipueritiae</name>
    <dbReference type="NCBI Taxonomy" id="198093"/>
    <lineage>
        <taxon>Bacteria</taxon>
        <taxon>Pseudomonadati</taxon>
        <taxon>Pseudomonadota</taxon>
        <taxon>Alphaproteobacteria</taxon>
        <taxon>Acetobacterales</taxon>
        <taxon>Acetobacteraceae</taxon>
        <taxon>Pseudoroseomonas</taxon>
    </lineage>
</organism>
<keyword evidence="2" id="KW-1185">Reference proteome</keyword>
<gene>
    <name evidence="1" type="ORF">IBL25_19555</name>
</gene>
<comment type="caution">
    <text evidence="1">The sequence shown here is derived from an EMBL/GenBank/DDBJ whole genome shotgun (WGS) entry which is preliminary data.</text>
</comment>
<protein>
    <submittedName>
        <fullName evidence="1">Uncharacterized protein</fullName>
    </submittedName>
</protein>
<dbReference type="EMBL" id="JACTUZ010000123">
    <property type="protein sequence ID" value="MBC9179141.1"/>
    <property type="molecule type" value="Genomic_DNA"/>
</dbReference>
<sequence length="450" mass="49379">MVLDGREVLQFRDLRQAQYTAFGRRVGLTADRRRAPSPPLVRHDATYLADTGAAARYNLSTGVNTSLMDGYARSAGGADWSRPFDPRGITQDMPMTGGRSDIGPAMQSQAAWLMTGDRRAVEYCIGQAEAAGAIPWHHWDAQPGAGGWLNVARWPRLWTDGRGGTPPGGLSQPVTDAGGWTPESAHQPDLCFVPFLLTGRRAFLDELQAQAAWNIMSHWPDPRGGAEANIVRGQQVRGMAWSLRQLHEAAWISPDRDPHRTSFAAQEARNWAWMAAQLPQWSEMQGEAFGRVLSPYEPLTELRPWQQDFLASTAAAAAWKGNPQARAVLAWMSNFLVGRFQSGNQGFNPRDGVAYIIANAGQGQSAPYRSWAELGRETQARNWSNGKGWQRTESDYAQTARMALAGIIDVLDTAEAKQAYAWLIGSGAPFTQASDFAGDPTFNIAPRDQV</sequence>
<reference evidence="1 2" key="1">
    <citation type="journal article" date="2009" name="Int. J. Syst. Evol. Microbiol.">
        <title>Transfer of Teichococcus ludipueritiae and Muricoccus roseus to the genus Roseomonas, as Roseomonas ludipueritiae comb. nov. and Roseomonas rosea comb. nov., respectively, and emended description of the genus Roseomonas.</title>
        <authorList>
            <person name="Sanchez-Porro C."/>
            <person name="Gallego V."/>
            <person name="Busse H.J."/>
            <person name="Kampfer P."/>
            <person name="Ventosa A."/>
        </authorList>
    </citation>
    <scope>NUCLEOTIDE SEQUENCE [LARGE SCALE GENOMIC DNA]</scope>
    <source>
        <strain evidence="1 2">DSM 14915</strain>
    </source>
</reference>
<accession>A0ABR7RBD0</accession>
<dbReference type="Proteomes" id="UP000603940">
    <property type="component" value="Unassembled WGS sequence"/>
</dbReference>
<evidence type="ECO:0000313" key="2">
    <source>
        <dbReference type="Proteomes" id="UP000603940"/>
    </source>
</evidence>
<evidence type="ECO:0000313" key="1">
    <source>
        <dbReference type="EMBL" id="MBC9179141.1"/>
    </source>
</evidence>
<proteinExistence type="predicted"/>